<dbReference type="EMBL" id="CP011129">
    <property type="protein sequence ID" value="ALN82242.1"/>
    <property type="molecule type" value="Genomic_DNA"/>
</dbReference>
<gene>
    <name evidence="1" type="ORF">LA76x_4126</name>
</gene>
<proteinExistence type="predicted"/>
<evidence type="ECO:0000313" key="1">
    <source>
        <dbReference type="EMBL" id="ALN82242.1"/>
    </source>
</evidence>
<protein>
    <submittedName>
        <fullName evidence="1">Uncharacterized protein</fullName>
    </submittedName>
</protein>
<reference evidence="1 2" key="1">
    <citation type="journal article" date="2015" name="BMC Genomics">
        <title>Comparative genomics and metabolic profiling of the genus Lysobacter.</title>
        <authorList>
            <person name="de Bruijn I."/>
            <person name="Cheng X."/>
            <person name="de Jager V."/>
            <person name="Exposito R.G."/>
            <person name="Watrous J."/>
            <person name="Patel N."/>
            <person name="Postma J."/>
            <person name="Dorrestein P.C."/>
            <person name="Kobayashi D."/>
            <person name="Raaijmakers J.M."/>
        </authorList>
    </citation>
    <scope>NUCLEOTIDE SEQUENCE [LARGE SCALE GENOMIC DNA]</scope>
    <source>
        <strain evidence="1 2">76</strain>
    </source>
</reference>
<accession>A0A0S2FFH2</accession>
<dbReference type="KEGG" id="lab:LA76x_4126"/>
<name>A0A0S2FFH2_LYSAN</name>
<evidence type="ECO:0000313" key="2">
    <source>
        <dbReference type="Proteomes" id="UP000060787"/>
    </source>
</evidence>
<dbReference type="KEGG" id="laq:GLA29479_4781"/>
<dbReference type="RefSeq" id="WP_161786128.1">
    <property type="nucleotide sequence ID" value="NZ_CP011129.1"/>
</dbReference>
<dbReference type="AlphaFoldDB" id="A0A0S2FFH2"/>
<organism evidence="1 2">
    <name type="scientific">Lysobacter antibioticus</name>
    <dbReference type="NCBI Taxonomy" id="84531"/>
    <lineage>
        <taxon>Bacteria</taxon>
        <taxon>Pseudomonadati</taxon>
        <taxon>Pseudomonadota</taxon>
        <taxon>Gammaproteobacteria</taxon>
        <taxon>Lysobacterales</taxon>
        <taxon>Lysobacteraceae</taxon>
        <taxon>Lysobacter</taxon>
    </lineage>
</organism>
<dbReference type="Proteomes" id="UP000060787">
    <property type="component" value="Chromosome"/>
</dbReference>
<dbReference type="PATRIC" id="fig|84531.7.peg.4672"/>
<sequence>MEGSLQIQDLDYEVAPFSVSGADVGAIVRSVESSGQPEQWNVLAYDVM</sequence>
<dbReference type="STRING" id="84531.LA76x_4126"/>
<keyword evidence="2" id="KW-1185">Reference proteome</keyword>